<dbReference type="RefSeq" id="WP_195171045.1">
    <property type="nucleotide sequence ID" value="NZ_CP062983.1"/>
</dbReference>
<dbReference type="AlphaFoldDB" id="A0A7S8E9S0"/>
<dbReference type="EMBL" id="CP062983">
    <property type="protein sequence ID" value="QPC82976.1"/>
    <property type="molecule type" value="Genomic_DNA"/>
</dbReference>
<keyword evidence="2" id="KW-1185">Reference proteome</keyword>
<reference evidence="1 2" key="1">
    <citation type="submission" date="2020-02" db="EMBL/GenBank/DDBJ databases">
        <authorList>
            <person name="Zheng R.K."/>
            <person name="Sun C.M."/>
        </authorList>
    </citation>
    <scope>NUCLEOTIDE SEQUENCE [LARGE SCALE GENOMIC DNA]</scope>
    <source>
        <strain evidence="2">rifampicinis</strain>
    </source>
</reference>
<protein>
    <submittedName>
        <fullName evidence="1">Uncharacterized protein</fullName>
    </submittedName>
</protein>
<name>A0A7S8E9S0_9CHLR</name>
<gene>
    <name evidence="1" type="ORF">G4Y79_00965</name>
</gene>
<accession>A0A7S8E9S0</accession>
<evidence type="ECO:0000313" key="1">
    <source>
        <dbReference type="EMBL" id="QPC82976.1"/>
    </source>
</evidence>
<evidence type="ECO:0000313" key="2">
    <source>
        <dbReference type="Proteomes" id="UP000594468"/>
    </source>
</evidence>
<dbReference type="KEGG" id="pmet:G4Y79_00965"/>
<dbReference type="Proteomes" id="UP000594468">
    <property type="component" value="Chromosome"/>
</dbReference>
<organism evidence="1 2">
    <name type="scientific">Phototrophicus methaneseepsis</name>
    <dbReference type="NCBI Taxonomy" id="2710758"/>
    <lineage>
        <taxon>Bacteria</taxon>
        <taxon>Bacillati</taxon>
        <taxon>Chloroflexota</taxon>
        <taxon>Candidatus Thermofontia</taxon>
        <taxon>Phototrophicales</taxon>
        <taxon>Phototrophicaceae</taxon>
        <taxon>Phototrophicus</taxon>
    </lineage>
</organism>
<sequence>MVFRPLEHNQAYANYDDTTGIVYVTYRGNLDAETSTAVYSWLNGLLNMVGAESIYGEIWDFREVEQFMPDNLQDARKNSRIMNLKQDTGRFPVAMIIKDYYQEEILRGPMKNVPENQRKAIVRSVQEGLAFIKEWHTMQSTSE</sequence>
<proteinExistence type="predicted"/>